<feature type="domain" description="tRNA-splicing endonuclease subunit Sen54 N-terminal" evidence="4">
    <location>
        <begin position="109"/>
        <end position="202"/>
    </location>
</feature>
<keyword evidence="2" id="KW-0819">tRNA processing</keyword>
<accession>A0A2A9N6B3</accession>
<dbReference type="EMBL" id="KZ302390">
    <property type="protein sequence ID" value="PFH45425.1"/>
    <property type="molecule type" value="Genomic_DNA"/>
</dbReference>
<dbReference type="AlphaFoldDB" id="A0A2A9N6B3"/>
<dbReference type="GO" id="GO:0000379">
    <property type="term" value="P:tRNA-type intron splice site recognition and cleavage"/>
    <property type="evidence" value="ECO:0007669"/>
    <property type="project" value="TreeGrafter"/>
</dbReference>
<evidence type="ECO:0000256" key="3">
    <source>
        <dbReference type="SAM" id="MobiDB-lite"/>
    </source>
</evidence>
<dbReference type="InterPro" id="IPR024337">
    <property type="entry name" value="tRNA_splic_suSen54"/>
</dbReference>
<evidence type="ECO:0000256" key="2">
    <source>
        <dbReference type="ARBA" id="ARBA00022694"/>
    </source>
</evidence>
<evidence type="ECO:0000313" key="6">
    <source>
        <dbReference type="Proteomes" id="UP000242287"/>
    </source>
</evidence>
<feature type="compositionally biased region" description="Polar residues" evidence="3">
    <location>
        <begin position="471"/>
        <end position="485"/>
    </location>
</feature>
<evidence type="ECO:0000313" key="5">
    <source>
        <dbReference type="EMBL" id="PFH45425.1"/>
    </source>
</evidence>
<dbReference type="PANTHER" id="PTHR21027">
    <property type="entry name" value="TRNA-SPLICING ENDONUCLEASE SUBUNIT SEN54"/>
    <property type="match status" value="1"/>
</dbReference>
<dbReference type="Proteomes" id="UP000242287">
    <property type="component" value="Unassembled WGS sequence"/>
</dbReference>
<reference evidence="5 6" key="1">
    <citation type="submission" date="2014-02" db="EMBL/GenBank/DDBJ databases">
        <title>Transposable element dynamics among asymbiotic and ectomycorrhizal Amanita fungi.</title>
        <authorList>
            <consortium name="DOE Joint Genome Institute"/>
            <person name="Hess J."/>
            <person name="Skrede I."/>
            <person name="Wolfe B."/>
            <person name="LaButti K."/>
            <person name="Ohm R.A."/>
            <person name="Grigoriev I.V."/>
            <person name="Pringle A."/>
        </authorList>
    </citation>
    <scope>NUCLEOTIDE SEQUENCE [LARGE SCALE GENOMIC DNA]</scope>
    <source>
        <strain evidence="5 6">SKay4041</strain>
    </source>
</reference>
<evidence type="ECO:0000256" key="1">
    <source>
        <dbReference type="ARBA" id="ARBA00005736"/>
    </source>
</evidence>
<sequence>MDDDLEQPTAVATESQSYTRLDTGIGVEVRIDKGHQDEADAEGEAEDGGLDWTKLLPASARPIIPKRGEKEFEPRFSSLHHSTSDVPAPTGQGSSLQQQILHLSRTAMFDAIRAPRTISSKLVSYGMWYPELGRTHVTVSRGVHFATMGHSAPRPVQNDMITAAAEGTKTAPDSASEKLQKRLELLPEETIYLVERGSMLCYKSPSVTNATPPLTSIYLGNIPGAPMSVQQVYTECISRSGLTLEKYQVYAYLKRLGYTVTRAEAPDPYYHLPTPYKPTSTIVESPSPSEQAPPSLLWRLTHHLHHLLSKLLSILPSFHLLPPRLSPSPTFDWWHPLPTHPHPPQSYASIFAALRNIIPSGHKVPLHTPPSQKTDNTPATTPYRIFYNVYKPNTPFRKTTPGKPDFQVVVVNARTTPMPTLYELTDLFDQVPEVPPPAPRKRGMTTAASSTNKSLGQGQGQQQKENKEGTAKSSSAPVAQQEQTRSVSENTRLWLSWLRWPFSFLFSSPTSTQTGQKNPKPNPFPVLKMGKKIIIIAAVDSGNISFFRFGQGSFEEWPMI</sequence>
<keyword evidence="6" id="KW-1185">Reference proteome</keyword>
<evidence type="ECO:0000259" key="4">
    <source>
        <dbReference type="Pfam" id="PF12928"/>
    </source>
</evidence>
<name>A0A2A9N6B3_9AGAR</name>
<proteinExistence type="inferred from homology"/>
<organism evidence="5 6">
    <name type="scientific">Amanita thiersii Skay4041</name>
    <dbReference type="NCBI Taxonomy" id="703135"/>
    <lineage>
        <taxon>Eukaryota</taxon>
        <taxon>Fungi</taxon>
        <taxon>Dikarya</taxon>
        <taxon>Basidiomycota</taxon>
        <taxon>Agaricomycotina</taxon>
        <taxon>Agaricomycetes</taxon>
        <taxon>Agaricomycetidae</taxon>
        <taxon>Agaricales</taxon>
        <taxon>Pluteineae</taxon>
        <taxon>Amanitaceae</taxon>
        <taxon>Amanita</taxon>
    </lineage>
</organism>
<protein>
    <recommendedName>
        <fullName evidence="4">tRNA-splicing endonuclease subunit Sen54 N-terminal domain-containing protein</fullName>
    </recommendedName>
</protein>
<dbReference type="GO" id="GO:0000214">
    <property type="term" value="C:tRNA-intron endonuclease complex"/>
    <property type="evidence" value="ECO:0007669"/>
    <property type="project" value="TreeGrafter"/>
</dbReference>
<dbReference type="OrthoDB" id="408683at2759"/>
<feature type="compositionally biased region" description="Polar residues" evidence="3">
    <location>
        <begin position="446"/>
        <end position="455"/>
    </location>
</feature>
<dbReference type="InterPro" id="IPR024336">
    <property type="entry name" value="tRNA_splic_suSen54_N"/>
</dbReference>
<feature type="region of interest" description="Disordered" evidence="3">
    <location>
        <begin position="430"/>
        <end position="485"/>
    </location>
</feature>
<gene>
    <name evidence="5" type="ORF">AMATHDRAFT_88815</name>
</gene>
<dbReference type="Pfam" id="PF12928">
    <property type="entry name" value="tRNA_int_end_N2"/>
    <property type="match status" value="1"/>
</dbReference>
<dbReference type="PANTHER" id="PTHR21027:SF1">
    <property type="entry name" value="TRNA-SPLICING ENDONUCLEASE SUBUNIT SEN54"/>
    <property type="match status" value="1"/>
</dbReference>
<comment type="similarity">
    <text evidence="1">Belongs to the SEN54 family.</text>
</comment>
<dbReference type="STRING" id="703135.A0A2A9N6B3"/>